<dbReference type="PRINTS" id="PR00709">
    <property type="entry name" value="AVIDIN"/>
</dbReference>
<keyword evidence="4" id="KW-0732">Signal</keyword>
<keyword evidence="9" id="KW-1185">Reference proteome</keyword>
<comment type="subcellular location">
    <subcellularLocation>
        <location evidence="1">Secreted</location>
    </subcellularLocation>
</comment>
<dbReference type="OrthoDB" id="2821340at2759"/>
<dbReference type="AlphaFoldDB" id="A0A9F5IX18"/>
<dbReference type="Gene3D" id="2.40.128.30">
    <property type="entry name" value="Avidin-like"/>
    <property type="match status" value="1"/>
</dbReference>
<dbReference type="SUPFAM" id="SSF50876">
    <property type="entry name" value="Avidin/streptavidin"/>
    <property type="match status" value="1"/>
</dbReference>
<evidence type="ECO:0000256" key="8">
    <source>
        <dbReference type="PIRSR" id="PIRSR605468-51"/>
    </source>
</evidence>
<evidence type="ECO:0000256" key="6">
    <source>
        <dbReference type="ARBA" id="ARBA00023180"/>
    </source>
</evidence>
<evidence type="ECO:0000256" key="5">
    <source>
        <dbReference type="ARBA" id="ARBA00023157"/>
    </source>
</evidence>
<keyword evidence="6" id="KW-0325">Glycoprotein</keyword>
<dbReference type="GO" id="GO:0005576">
    <property type="term" value="C:extracellular region"/>
    <property type="evidence" value="ECO:0007669"/>
    <property type="project" value="UniProtKB-SubCell"/>
</dbReference>
<sequence length="167" mass="18016">MLAGRSSRRQALCCSLRETPPTDCFAGGLRPKAEAEGEEEITAHPTPPQCSLTGTWVNEVGSRMVVSSIGGDGRFTGSFQDTVSATNNTIQTSPVFGVQHKSAQPVFGFTVNWKFAESTTVFVGQCFLAADGKEQLQTTWLQRDKEGSLANGLKATWVGTNTFYRSS</sequence>
<gene>
    <name evidence="10" type="primary">LOC107326755</name>
</gene>
<accession>A0A9F5IX18</accession>
<dbReference type="RefSeq" id="XP_025033175.1">
    <property type="nucleotide sequence ID" value="XM_025177407.1"/>
</dbReference>
<dbReference type="PROSITE" id="PS51326">
    <property type="entry name" value="AVIDIN_2"/>
    <property type="match status" value="1"/>
</dbReference>
<dbReference type="InterPro" id="IPR036896">
    <property type="entry name" value="Avidin-like_sf"/>
</dbReference>
<dbReference type="PANTHER" id="PTHR34399">
    <property type="entry name" value="AVIDIN-RELATED"/>
    <property type="match status" value="1"/>
</dbReference>
<name>A0A9F5IX18_PYTBI</name>
<protein>
    <submittedName>
        <fullName evidence="10">Avidin-like</fullName>
    </submittedName>
</protein>
<dbReference type="Pfam" id="PF01382">
    <property type="entry name" value="Avidin"/>
    <property type="match status" value="1"/>
</dbReference>
<keyword evidence="7" id="KW-0092">Biotin</keyword>
<dbReference type="GeneID" id="107326755"/>
<evidence type="ECO:0000313" key="10">
    <source>
        <dbReference type="RefSeq" id="XP_025033175.1"/>
    </source>
</evidence>
<dbReference type="Proteomes" id="UP000695026">
    <property type="component" value="Unplaced"/>
</dbReference>
<evidence type="ECO:0000313" key="9">
    <source>
        <dbReference type="Proteomes" id="UP000695026"/>
    </source>
</evidence>
<dbReference type="InterPro" id="IPR005469">
    <property type="entry name" value="Avidin"/>
</dbReference>
<keyword evidence="5 8" id="KW-1015">Disulfide bond</keyword>
<organism evidence="9 10">
    <name type="scientific">Python bivittatus</name>
    <name type="common">Burmese python</name>
    <name type="synonym">Python molurus bivittatus</name>
    <dbReference type="NCBI Taxonomy" id="176946"/>
    <lineage>
        <taxon>Eukaryota</taxon>
        <taxon>Metazoa</taxon>
        <taxon>Chordata</taxon>
        <taxon>Craniata</taxon>
        <taxon>Vertebrata</taxon>
        <taxon>Euteleostomi</taxon>
        <taxon>Lepidosauria</taxon>
        <taxon>Squamata</taxon>
        <taxon>Bifurcata</taxon>
        <taxon>Unidentata</taxon>
        <taxon>Episquamata</taxon>
        <taxon>Toxicofera</taxon>
        <taxon>Serpentes</taxon>
        <taxon>Henophidia</taxon>
        <taxon>Pythonidae</taxon>
        <taxon>Python</taxon>
    </lineage>
</organism>
<dbReference type="InterPro" id="IPR051764">
    <property type="entry name" value="Avidin/Streptavidin-rel"/>
</dbReference>
<evidence type="ECO:0000256" key="4">
    <source>
        <dbReference type="ARBA" id="ARBA00022729"/>
    </source>
</evidence>
<reference evidence="10" key="1">
    <citation type="submission" date="2025-08" db="UniProtKB">
        <authorList>
            <consortium name="RefSeq"/>
        </authorList>
    </citation>
    <scope>IDENTIFICATION</scope>
    <source>
        <tissue evidence="10">Liver</tissue>
    </source>
</reference>
<feature type="disulfide bond" evidence="8">
    <location>
        <begin position="50"/>
        <end position="126"/>
    </location>
</feature>
<keyword evidence="3" id="KW-0964">Secreted</keyword>
<evidence type="ECO:0000256" key="3">
    <source>
        <dbReference type="ARBA" id="ARBA00022525"/>
    </source>
</evidence>
<evidence type="ECO:0000256" key="7">
    <source>
        <dbReference type="ARBA" id="ARBA00023267"/>
    </source>
</evidence>
<proteinExistence type="inferred from homology"/>
<dbReference type="PANTHER" id="PTHR34399:SF3">
    <property type="entry name" value="AVID PROTEIN-RELATED"/>
    <property type="match status" value="1"/>
</dbReference>
<dbReference type="KEGG" id="pbi:107326755"/>
<dbReference type="InterPro" id="IPR005468">
    <property type="entry name" value="Avidin/str"/>
</dbReference>
<evidence type="ECO:0000256" key="2">
    <source>
        <dbReference type="ARBA" id="ARBA00006297"/>
    </source>
</evidence>
<dbReference type="GO" id="GO:0009374">
    <property type="term" value="F:biotin binding"/>
    <property type="evidence" value="ECO:0007669"/>
    <property type="project" value="InterPro"/>
</dbReference>
<comment type="similarity">
    <text evidence="2">Belongs to the avidin/streptavidin family.</text>
</comment>
<evidence type="ECO:0000256" key="1">
    <source>
        <dbReference type="ARBA" id="ARBA00004613"/>
    </source>
</evidence>